<sequence length="290" mass="32494">LASRLFSSDDVVEETSSPLKTPLPTWTPAAAQRSPAYEALYLFEALCLTASSQALLCIDVFFIDLMLLVAAELRVLNDNVAAVSAGAARSDSREDTAGHGSGVSTVQQRSREFPDTFSAFDVLVDRRMSEDMYRQLVGNIRHHQMIIECVELLQMTMTYSIFALLFFNMTSICLNIFVTASLLQSDADLVTAMKAVFTTPVFLYESAMYCIFGQMIIDQSEQLPLSAFNCGWPETHTRLQRALLVFMLRSSQPLRIQVGKTYELSKETFVRVLNGSYALFNMLYTFQGNK</sequence>
<evidence type="ECO:0000256" key="9">
    <source>
        <dbReference type="ARBA" id="ARBA00023224"/>
    </source>
</evidence>
<evidence type="ECO:0000256" key="4">
    <source>
        <dbReference type="ARBA" id="ARBA00022692"/>
    </source>
</evidence>
<keyword evidence="4 10" id="KW-0812">Transmembrane</keyword>
<dbReference type="AlphaFoldDB" id="A0A0M4J7D5"/>
<evidence type="ECO:0000256" key="2">
    <source>
        <dbReference type="ARBA" id="ARBA00022475"/>
    </source>
</evidence>
<dbReference type="EMBL" id="KP843303">
    <property type="protein sequence ID" value="ALD51439.1"/>
    <property type="molecule type" value="mRNA"/>
</dbReference>
<reference evidence="11" key="2">
    <citation type="submission" date="2015-02" db="EMBL/GenBank/DDBJ databases">
        <authorList>
            <person name="Torres C."/>
        </authorList>
    </citation>
    <scope>NUCLEOTIDE SEQUENCE</scope>
</reference>
<evidence type="ECO:0000313" key="11">
    <source>
        <dbReference type="EMBL" id="ALD51439.1"/>
    </source>
</evidence>
<dbReference type="InterPro" id="IPR004117">
    <property type="entry name" value="7tm6_olfct_rcpt"/>
</dbReference>
<evidence type="ECO:0000256" key="3">
    <source>
        <dbReference type="ARBA" id="ARBA00022606"/>
    </source>
</evidence>
<comment type="subcellular location">
    <subcellularLocation>
        <location evidence="1">Cell membrane</location>
        <topology evidence="1">Multi-pass membrane protein</topology>
    </subcellularLocation>
</comment>
<evidence type="ECO:0000256" key="6">
    <source>
        <dbReference type="ARBA" id="ARBA00022989"/>
    </source>
</evidence>
<dbReference type="GO" id="GO:0007165">
    <property type="term" value="P:signal transduction"/>
    <property type="evidence" value="ECO:0007669"/>
    <property type="project" value="UniProtKB-KW"/>
</dbReference>
<dbReference type="GO" id="GO:0004984">
    <property type="term" value="F:olfactory receptor activity"/>
    <property type="evidence" value="ECO:0007669"/>
    <property type="project" value="InterPro"/>
</dbReference>
<accession>A0A0M4J7D5</accession>
<dbReference type="PANTHER" id="PTHR21137">
    <property type="entry name" value="ODORANT RECEPTOR"/>
    <property type="match status" value="1"/>
</dbReference>
<keyword evidence="2" id="KW-1003">Cell membrane</keyword>
<keyword evidence="9" id="KW-0807">Transducer</keyword>
<proteinExistence type="evidence at transcript level"/>
<keyword evidence="6 10" id="KW-1133">Transmembrane helix</keyword>
<evidence type="ECO:0000256" key="7">
    <source>
        <dbReference type="ARBA" id="ARBA00023136"/>
    </source>
</evidence>
<evidence type="ECO:0000256" key="8">
    <source>
        <dbReference type="ARBA" id="ARBA00023170"/>
    </source>
</evidence>
<evidence type="ECO:0000256" key="5">
    <source>
        <dbReference type="ARBA" id="ARBA00022725"/>
    </source>
</evidence>
<protein>
    <submittedName>
        <fullName evidence="11">Odorant receptor 111</fullName>
    </submittedName>
</protein>
<keyword evidence="3" id="KW-0716">Sensory transduction</keyword>
<name>A0A0M4J7D5_LOCMI</name>
<organism evidence="11">
    <name type="scientific">Locusta migratoria</name>
    <name type="common">Migratory locust</name>
    <dbReference type="NCBI Taxonomy" id="7004"/>
    <lineage>
        <taxon>Eukaryota</taxon>
        <taxon>Metazoa</taxon>
        <taxon>Ecdysozoa</taxon>
        <taxon>Arthropoda</taxon>
        <taxon>Hexapoda</taxon>
        <taxon>Insecta</taxon>
        <taxon>Pterygota</taxon>
        <taxon>Neoptera</taxon>
        <taxon>Polyneoptera</taxon>
        <taxon>Orthoptera</taxon>
        <taxon>Caelifera</taxon>
        <taxon>Acrididea</taxon>
        <taxon>Acridomorpha</taxon>
        <taxon>Acridoidea</taxon>
        <taxon>Acrididae</taxon>
        <taxon>Oedipodinae</taxon>
        <taxon>Locusta</taxon>
    </lineage>
</organism>
<dbReference type="GO" id="GO:0005549">
    <property type="term" value="F:odorant binding"/>
    <property type="evidence" value="ECO:0007669"/>
    <property type="project" value="InterPro"/>
</dbReference>
<feature type="non-terminal residue" evidence="11">
    <location>
        <position position="1"/>
    </location>
</feature>
<evidence type="ECO:0000256" key="10">
    <source>
        <dbReference type="SAM" id="Phobius"/>
    </source>
</evidence>
<keyword evidence="8 11" id="KW-0675">Receptor</keyword>
<keyword evidence="5" id="KW-0552">Olfaction</keyword>
<feature type="transmembrane region" description="Helical" evidence="10">
    <location>
        <begin position="161"/>
        <end position="183"/>
    </location>
</feature>
<dbReference type="PANTHER" id="PTHR21137:SF35">
    <property type="entry name" value="ODORANT RECEPTOR 19A-RELATED"/>
    <property type="match status" value="1"/>
</dbReference>
<dbReference type="GO" id="GO:0005886">
    <property type="term" value="C:plasma membrane"/>
    <property type="evidence" value="ECO:0007669"/>
    <property type="project" value="UniProtKB-SubCell"/>
</dbReference>
<feature type="transmembrane region" description="Helical" evidence="10">
    <location>
        <begin position="195"/>
        <end position="217"/>
    </location>
</feature>
<evidence type="ECO:0000256" key="1">
    <source>
        <dbReference type="ARBA" id="ARBA00004651"/>
    </source>
</evidence>
<reference evidence="11" key="1">
    <citation type="journal article" date="2015" name="Cell. Mol. Life Sci.">
        <title>Identification and functional analysis of olfactory receptor family reveal unusual characteristics of the olfactory system in the migratory locust.</title>
        <authorList>
            <person name="Wang Z."/>
            <person name="Yang P."/>
            <person name="Chen D."/>
            <person name="Jiang F."/>
            <person name="Li Y."/>
            <person name="Wang X."/>
            <person name="Kang L."/>
        </authorList>
    </citation>
    <scope>NUCLEOTIDE SEQUENCE</scope>
</reference>
<dbReference type="Pfam" id="PF02949">
    <property type="entry name" value="7tm_6"/>
    <property type="match status" value="1"/>
</dbReference>
<keyword evidence="7 10" id="KW-0472">Membrane</keyword>